<dbReference type="PANTHER" id="PTHR12243:SF69">
    <property type="entry name" value="SI:CH73-59F11.3"/>
    <property type="match status" value="1"/>
</dbReference>
<comment type="caution">
    <text evidence="2">The sequence shown here is derived from an EMBL/GenBank/DDBJ whole genome shotgun (WGS) entry which is preliminary data.</text>
</comment>
<keyword evidence="3" id="KW-1185">Reference proteome</keyword>
<evidence type="ECO:0000313" key="3">
    <source>
        <dbReference type="Proteomes" id="UP001566132"/>
    </source>
</evidence>
<feature type="domain" description="MADF" evidence="1">
    <location>
        <begin position="5"/>
        <end position="95"/>
    </location>
</feature>
<name>A0ABD1FE04_HYPHA</name>
<proteinExistence type="predicted"/>
<accession>A0ABD1FE04</accession>
<dbReference type="SMART" id="SM00595">
    <property type="entry name" value="MADF"/>
    <property type="match status" value="1"/>
</dbReference>
<gene>
    <name evidence="2" type="ORF">ABEB36_000147</name>
</gene>
<dbReference type="AlphaFoldDB" id="A0ABD1FE04"/>
<dbReference type="PANTHER" id="PTHR12243">
    <property type="entry name" value="MADF DOMAIN TRANSCRIPTION FACTOR"/>
    <property type="match status" value="1"/>
</dbReference>
<dbReference type="PROSITE" id="PS51029">
    <property type="entry name" value="MADF"/>
    <property type="match status" value="1"/>
</dbReference>
<reference evidence="2 3" key="1">
    <citation type="submission" date="2024-05" db="EMBL/GenBank/DDBJ databases">
        <title>Genetic variation in Jamaican populations of the coffee berry borer (Hypothenemus hampei).</title>
        <authorList>
            <person name="Errbii M."/>
            <person name="Myrie A."/>
        </authorList>
    </citation>
    <scope>NUCLEOTIDE SEQUENCE [LARGE SCALE GENOMIC DNA]</scope>
    <source>
        <strain evidence="2">JA-Hopewell-2020-01-JO</strain>
        <tissue evidence="2">Whole body</tissue>
    </source>
</reference>
<dbReference type="EMBL" id="JBDJPC010000001">
    <property type="protein sequence ID" value="KAL1516228.1"/>
    <property type="molecule type" value="Genomic_DNA"/>
</dbReference>
<organism evidence="2 3">
    <name type="scientific">Hypothenemus hampei</name>
    <name type="common">Coffee berry borer</name>
    <dbReference type="NCBI Taxonomy" id="57062"/>
    <lineage>
        <taxon>Eukaryota</taxon>
        <taxon>Metazoa</taxon>
        <taxon>Ecdysozoa</taxon>
        <taxon>Arthropoda</taxon>
        <taxon>Hexapoda</taxon>
        <taxon>Insecta</taxon>
        <taxon>Pterygota</taxon>
        <taxon>Neoptera</taxon>
        <taxon>Endopterygota</taxon>
        <taxon>Coleoptera</taxon>
        <taxon>Polyphaga</taxon>
        <taxon>Cucujiformia</taxon>
        <taxon>Curculionidae</taxon>
        <taxon>Scolytinae</taxon>
        <taxon>Hypothenemus</taxon>
    </lineage>
</organism>
<evidence type="ECO:0000259" key="1">
    <source>
        <dbReference type="PROSITE" id="PS51029"/>
    </source>
</evidence>
<dbReference type="InterPro" id="IPR039353">
    <property type="entry name" value="TF_Adf1"/>
</dbReference>
<protein>
    <recommendedName>
        <fullName evidence="1">MADF domain-containing protein</fullName>
    </recommendedName>
</protein>
<dbReference type="InterPro" id="IPR006578">
    <property type="entry name" value="MADF-dom"/>
</dbReference>
<dbReference type="Proteomes" id="UP001566132">
    <property type="component" value="Unassembled WGS sequence"/>
</dbReference>
<evidence type="ECO:0000313" key="2">
    <source>
        <dbReference type="EMBL" id="KAL1516228.1"/>
    </source>
</evidence>
<sequence length="173" mass="20297">MDDEKFIQIIQNYAHLYDRKRGDFKDLKKNNSWREISKELNYPVSDVQNRCKYLREKYDRERKPKLPSGIGTTVYDKPETKSNVHDMEVMENIYDLGMYENEQNEVEVLNINDAEEITNIEGCEALDSYPSTNASSFVLENETTTSKNSVVTEDREDEMFGQMVISTLKRKKN</sequence>
<dbReference type="Pfam" id="PF10545">
    <property type="entry name" value="MADF_DNA_bdg"/>
    <property type="match status" value="1"/>
</dbReference>